<proteinExistence type="predicted"/>
<evidence type="ECO:0000313" key="1">
    <source>
        <dbReference type="EMBL" id="VDO61448.1"/>
    </source>
</evidence>
<gene>
    <name evidence="1" type="ORF">SMRZ_LOCUS4389</name>
</gene>
<dbReference type="AlphaFoldDB" id="A0A3P8A9K8"/>
<sequence length="80" mass="9462">MHHVRSSRGADIDSGHHLVMANMKLKLKKHWTAGETIMQRFNTVSLQDTIKLNEFKITLNNRFQVLRDRQKEEEITMKDN</sequence>
<keyword evidence="2" id="KW-1185">Reference proteome</keyword>
<dbReference type="Proteomes" id="UP000277204">
    <property type="component" value="Unassembled WGS sequence"/>
</dbReference>
<dbReference type="EMBL" id="UZAI01001395">
    <property type="protein sequence ID" value="VDO61448.1"/>
    <property type="molecule type" value="Genomic_DNA"/>
</dbReference>
<accession>A0A3P8A9K8</accession>
<organism evidence="1 2">
    <name type="scientific">Schistosoma margrebowiei</name>
    <dbReference type="NCBI Taxonomy" id="48269"/>
    <lineage>
        <taxon>Eukaryota</taxon>
        <taxon>Metazoa</taxon>
        <taxon>Spiralia</taxon>
        <taxon>Lophotrochozoa</taxon>
        <taxon>Platyhelminthes</taxon>
        <taxon>Trematoda</taxon>
        <taxon>Digenea</taxon>
        <taxon>Strigeidida</taxon>
        <taxon>Schistosomatoidea</taxon>
        <taxon>Schistosomatidae</taxon>
        <taxon>Schistosoma</taxon>
    </lineage>
</organism>
<protein>
    <submittedName>
        <fullName evidence="1">Uncharacterized protein</fullName>
    </submittedName>
</protein>
<name>A0A3P8A9K8_9TREM</name>
<evidence type="ECO:0000313" key="2">
    <source>
        <dbReference type="Proteomes" id="UP000277204"/>
    </source>
</evidence>
<reference evidence="1 2" key="1">
    <citation type="submission" date="2018-11" db="EMBL/GenBank/DDBJ databases">
        <authorList>
            <consortium name="Pathogen Informatics"/>
        </authorList>
    </citation>
    <scope>NUCLEOTIDE SEQUENCE [LARGE SCALE GENOMIC DNA]</scope>
    <source>
        <strain evidence="1 2">Zambia</strain>
    </source>
</reference>